<feature type="binding site" evidence="12">
    <location>
        <position position="529"/>
    </location>
    <ligand>
        <name>Zn(2+)</name>
        <dbReference type="ChEBI" id="CHEBI:29105"/>
        <label>1</label>
    </ligand>
</feature>
<evidence type="ECO:0000256" key="4">
    <source>
        <dbReference type="ARBA" id="ARBA00022723"/>
    </source>
</evidence>
<accession>A0A315VQV0</accession>
<dbReference type="GO" id="GO:0043565">
    <property type="term" value="F:sequence-specific DNA binding"/>
    <property type="evidence" value="ECO:0007669"/>
    <property type="project" value="TreeGrafter"/>
</dbReference>
<evidence type="ECO:0000256" key="11">
    <source>
        <dbReference type="ARBA" id="ARBA00065454"/>
    </source>
</evidence>
<comment type="function">
    <text evidence="10">Core component of the RAG complex, a multiprotein complex that mediates the DNA cleavage phase during V(D)J recombination. V(D)J recombination assembles a diverse repertoire of immunoglobulin and T-cell receptor genes in developing B and T lymphocytes through rearrangement of different V (variable), in some cases D (diversity), and J (joining) gene segments. DNA cleavage by the RAG complex occurs in 2 steps: a first nick is introduced in the top strand immediately upstream of the heptamer, generating a 3'-hydroxyl group that can attack the phosphodiester bond on the opposite strand in a direct transesterification reaction, thereby creating 4 DNA ends: 2 hairpin coding ends and 2 blunt, 5'-phosphorylated ends. In the RAG complex, rag2 is not the catalytic component but is required for all known catalytic activities mediated by RAG1. It probably acts as a sensor of chromatin state that recruits the RAG complex to H3K4me3.</text>
</comment>
<comment type="similarity">
    <text evidence="2">Belongs to the RAG2 family.</text>
</comment>
<reference evidence="15 16" key="1">
    <citation type="journal article" date="2018" name="G3 (Bethesda)">
        <title>A High-Quality Reference Genome for the Invasive Mosquitofish Gambusia affinis Using a Chicago Library.</title>
        <authorList>
            <person name="Hoffberg S.L."/>
            <person name="Troendle N.J."/>
            <person name="Glenn T.C."/>
            <person name="Mahmud O."/>
            <person name="Louha S."/>
            <person name="Chalopin D."/>
            <person name="Bennetzen J.L."/>
            <person name="Mauricio R."/>
        </authorList>
    </citation>
    <scope>NUCLEOTIDE SEQUENCE [LARGE SCALE GENOMIC DNA]</scope>
    <source>
        <strain evidence="15">NE01/NJP1002.9</strain>
        <tissue evidence="15">Muscle</tissue>
    </source>
</reference>
<dbReference type="PANTHER" id="PTHR10960:SF0">
    <property type="entry name" value="V(D)J RECOMBINATION-ACTIVATING PROTEIN 2"/>
    <property type="match status" value="1"/>
</dbReference>
<dbReference type="AlphaFoldDB" id="A0A315VQV0"/>
<feature type="binding site" evidence="12">
    <location>
        <position position="470"/>
    </location>
    <ligand>
        <name>Zn(2+)</name>
        <dbReference type="ChEBI" id="CHEBI:29105"/>
        <label>1</label>
    </ligand>
</feature>
<keyword evidence="5" id="KW-0863">Zinc-finger</keyword>
<dbReference type="GO" id="GO:0097519">
    <property type="term" value="C:DNA recombinase complex"/>
    <property type="evidence" value="ECO:0007669"/>
    <property type="project" value="TreeGrafter"/>
</dbReference>
<name>A0A315VQV0_GAMAF</name>
<feature type="binding site" evidence="12">
    <location>
        <position position="526"/>
    </location>
    <ligand>
        <name>Zn(2+)</name>
        <dbReference type="ChEBI" id="CHEBI:29105"/>
        <label>1</label>
    </ligand>
</feature>
<dbReference type="FunFam" id="2.120.10.80:FF:000047">
    <property type="entry name" value="V(D)J recombination-activating protein 2"/>
    <property type="match status" value="1"/>
</dbReference>
<dbReference type="GO" id="GO:0006325">
    <property type="term" value="P:chromatin organization"/>
    <property type="evidence" value="ECO:0007669"/>
    <property type="project" value="UniProtKB-KW"/>
</dbReference>
<dbReference type="STRING" id="33528.ENSGAFP00000032361"/>
<proteinExistence type="inferred from homology"/>
<evidence type="ECO:0000256" key="10">
    <source>
        <dbReference type="ARBA" id="ARBA00056011"/>
    </source>
</evidence>
<dbReference type="Gene3D" id="3.30.160.290">
    <property type="entry name" value="Rag2 PHD finger"/>
    <property type="match status" value="1"/>
</dbReference>
<comment type="subcellular location">
    <subcellularLocation>
        <location evidence="1">Nucleus</location>
    </subcellularLocation>
</comment>
<evidence type="ECO:0000313" key="16">
    <source>
        <dbReference type="Proteomes" id="UP000250572"/>
    </source>
</evidence>
<feature type="compositionally biased region" description="Acidic residues" evidence="13">
    <location>
        <begin position="440"/>
        <end position="457"/>
    </location>
</feature>
<dbReference type="Gene3D" id="2.120.10.80">
    <property type="entry name" value="Kelch-type beta propeller"/>
    <property type="match status" value="1"/>
</dbReference>
<feature type="binding site" evidence="12">
    <location>
        <position position="466"/>
    </location>
    <ligand>
        <name>Zn(2+)</name>
        <dbReference type="ChEBI" id="CHEBI:29105"/>
        <label>1</label>
    </ligand>
</feature>
<dbReference type="Proteomes" id="UP000250572">
    <property type="component" value="Unassembled WGS sequence"/>
</dbReference>
<keyword evidence="4 12" id="KW-0479">Metal-binding</keyword>
<evidence type="ECO:0000256" key="5">
    <source>
        <dbReference type="ARBA" id="ARBA00022771"/>
    </source>
</evidence>
<evidence type="ECO:0000256" key="6">
    <source>
        <dbReference type="ARBA" id="ARBA00022833"/>
    </source>
</evidence>
<gene>
    <name evidence="15" type="ORF">CCH79_00010017</name>
</gene>
<feature type="binding site" evidence="12">
    <location>
        <position position="506"/>
    </location>
    <ligand>
        <name>Zn(2+)</name>
        <dbReference type="ChEBI" id="CHEBI:29105"/>
        <label>1</label>
    </ligand>
</feature>
<dbReference type="GO" id="GO:0033151">
    <property type="term" value="P:V(D)J recombination"/>
    <property type="evidence" value="ECO:0007669"/>
    <property type="project" value="TreeGrafter"/>
</dbReference>
<feature type="domain" description="Recombination activating protein 2 PHD" evidence="14">
    <location>
        <begin position="461"/>
        <end position="539"/>
    </location>
</feature>
<feature type="binding site" evidence="12">
    <location>
        <position position="503"/>
    </location>
    <ligand>
        <name>Zn(2+)</name>
        <dbReference type="ChEBI" id="CHEBI:29105"/>
        <label>1</label>
    </ligand>
</feature>
<dbReference type="GO" id="GO:0008270">
    <property type="term" value="F:zinc ion binding"/>
    <property type="evidence" value="ECO:0007669"/>
    <property type="project" value="UniProtKB-KW"/>
</dbReference>
<dbReference type="InterPro" id="IPR015915">
    <property type="entry name" value="Kelch-typ_b-propeller"/>
</dbReference>
<comment type="caution">
    <text evidence="15">The sequence shown here is derived from an EMBL/GenBank/DDBJ whole genome shotgun (WGS) entry which is preliminary data.</text>
</comment>
<evidence type="ECO:0000256" key="12">
    <source>
        <dbReference type="PIRSR" id="PIRSR604321-1"/>
    </source>
</evidence>
<protein>
    <recommendedName>
        <fullName evidence="3">V(D)J recombination-activating protein 2</fullName>
    </recommendedName>
</protein>
<evidence type="ECO:0000256" key="13">
    <source>
        <dbReference type="SAM" id="MobiDB-lite"/>
    </source>
</evidence>
<comment type="subunit">
    <text evidence="11">Component of the RAG complex composed of core components rag1 and rag2.</text>
</comment>
<evidence type="ECO:0000313" key="15">
    <source>
        <dbReference type="EMBL" id="PWA24723.1"/>
    </source>
</evidence>
<evidence type="ECO:0000256" key="3">
    <source>
        <dbReference type="ARBA" id="ARBA00021275"/>
    </source>
</evidence>
<dbReference type="InterPro" id="IPR011043">
    <property type="entry name" value="Gal_Oxase/kelch_b-propeller"/>
</dbReference>
<keyword evidence="9" id="KW-0539">Nucleus</keyword>
<feature type="binding site" evidence="12">
    <location>
        <position position="500"/>
    </location>
    <ligand>
        <name>Zn(2+)</name>
        <dbReference type="ChEBI" id="CHEBI:29105"/>
        <label>1</label>
    </ligand>
</feature>
<dbReference type="GO" id="GO:0005634">
    <property type="term" value="C:nucleus"/>
    <property type="evidence" value="ECO:0007669"/>
    <property type="project" value="UniProtKB-SubCell"/>
</dbReference>
<keyword evidence="7" id="KW-0156">Chromatin regulator</keyword>
<dbReference type="Pfam" id="PF03089">
    <property type="entry name" value="RAG2"/>
    <property type="match status" value="1"/>
</dbReference>
<evidence type="ECO:0000256" key="9">
    <source>
        <dbReference type="ARBA" id="ARBA00023242"/>
    </source>
</evidence>
<feature type="compositionally biased region" description="Basic and acidic residues" evidence="13">
    <location>
        <begin position="430"/>
        <end position="439"/>
    </location>
</feature>
<keyword evidence="8" id="KW-0233">DNA recombination</keyword>
<feature type="region of interest" description="Disordered" evidence="13">
    <location>
        <begin position="401"/>
        <end position="457"/>
    </location>
</feature>
<dbReference type="SUPFAM" id="SSF57903">
    <property type="entry name" value="FYVE/PHD zinc finger"/>
    <property type="match status" value="1"/>
</dbReference>
<evidence type="ECO:0000256" key="7">
    <source>
        <dbReference type="ARBA" id="ARBA00022853"/>
    </source>
</evidence>
<evidence type="ECO:0000259" key="14">
    <source>
        <dbReference type="Pfam" id="PF13341"/>
    </source>
</evidence>
<evidence type="ECO:0000256" key="1">
    <source>
        <dbReference type="ARBA" id="ARBA00004123"/>
    </source>
</evidence>
<feature type="binding site" evidence="12">
    <location>
        <position position="493"/>
    </location>
    <ligand>
        <name>Zn(2+)</name>
        <dbReference type="ChEBI" id="CHEBI:29105"/>
        <label>1</label>
    </ligand>
</feature>
<dbReference type="SUPFAM" id="SSF50965">
    <property type="entry name" value="Galactose oxidase, central domain"/>
    <property type="match status" value="1"/>
</dbReference>
<sequence length="739" mass="81868">MITHIRVINSKTKMCGCCGGAGTEHGPRIEALVLVAVVAGTWQIMTLQALTPVNCASLLQPGCSLLQLDGEILLFGQKGWPKRSCPTGIFGVRFKHSEMKLRAISFSNDSCYLPPLRCPAVCRLDPYDGLPESYLIHGGRTPNNEISSSLYLLTMDSRGCNRKLTLKCKEKELVGEVPGARYGHAMSIVQSRGKTACVMFGGRSYMPAGERTTERWNSVVDCPPQVFLFDLEFGCSSAHTLPELSDGQSFHVAIAREDSVYFIGGHSITSDSRPPRLFRLRVELLQGSPLLSCETLDFGLSISSALITRTGPGHKYIVLGGYQSDSQKRMECNMVILDEKGIHIEHLEPPKWTQDIIHSRTWFGGSAGDGSILLAVPTEGRPSQPDVHYFYHVSFQQEKESNEEEGIQACSQESTDYDNSTPLEDSEELYFGREPHELENSSDDEGDNYNEEDEEDESQTGYWIKCCLGCQVNPNTWEPLYSTELHRPAMIFCSKGEEGHWVHAQCMELSETLLVKLSQGSKKYFCLDHGGLPYQEMTPPRQIIPVKRTPMKVKERNGSLMFKMSPAKKSSGEQVGKALGVKTVAAQLVRALLGWTGGTPHSLDRDRHNSEREANSLLRNSWSSTMLFANITHAITALLDHDSKAQGASAIFHPSVSQTFHDVLLKVLQCSNKCHIIAKAPGDGVSWGLVCLPVFISRSQSEQKQCQAHRLQITAFFFVCKHLHLALQILQSVLLGTTG</sequence>
<organism evidence="15 16">
    <name type="scientific">Gambusia affinis</name>
    <name type="common">Western mosquitofish</name>
    <name type="synonym">Heterandria affinis</name>
    <dbReference type="NCBI Taxonomy" id="33528"/>
    <lineage>
        <taxon>Eukaryota</taxon>
        <taxon>Metazoa</taxon>
        <taxon>Chordata</taxon>
        <taxon>Craniata</taxon>
        <taxon>Vertebrata</taxon>
        <taxon>Euteleostomi</taxon>
        <taxon>Actinopterygii</taxon>
        <taxon>Neopterygii</taxon>
        <taxon>Teleostei</taxon>
        <taxon>Neoteleostei</taxon>
        <taxon>Acanthomorphata</taxon>
        <taxon>Ovalentaria</taxon>
        <taxon>Atherinomorphae</taxon>
        <taxon>Cyprinodontiformes</taxon>
        <taxon>Poeciliidae</taxon>
        <taxon>Poeciliinae</taxon>
        <taxon>Gambusia</taxon>
    </lineage>
</organism>
<evidence type="ECO:0000256" key="2">
    <source>
        <dbReference type="ARBA" id="ARBA00008254"/>
    </source>
</evidence>
<keyword evidence="6 12" id="KW-0862">Zinc</keyword>
<dbReference type="InterPro" id="IPR011011">
    <property type="entry name" value="Znf_FYVE_PHD"/>
</dbReference>
<dbReference type="PANTHER" id="PTHR10960">
    <property type="entry name" value="V D J RECOMBINATION-ACTIVATING PROTEIN 2"/>
    <property type="match status" value="1"/>
</dbReference>
<dbReference type="InterPro" id="IPR004321">
    <property type="entry name" value="RAG2"/>
</dbReference>
<evidence type="ECO:0000256" key="8">
    <source>
        <dbReference type="ARBA" id="ARBA00023172"/>
    </source>
</evidence>
<dbReference type="EMBL" id="NHOQ01001396">
    <property type="protein sequence ID" value="PWA24723.1"/>
    <property type="molecule type" value="Genomic_DNA"/>
</dbReference>
<dbReference type="Pfam" id="PF13341">
    <property type="entry name" value="RAG2_PHD"/>
    <property type="match status" value="1"/>
</dbReference>
<feature type="compositionally biased region" description="Polar residues" evidence="13">
    <location>
        <begin position="409"/>
        <end position="423"/>
    </location>
</feature>
<dbReference type="InterPro" id="IPR025162">
    <property type="entry name" value="RAG2_PHD"/>
</dbReference>
<keyword evidence="16" id="KW-1185">Reference proteome</keyword>